<dbReference type="GO" id="GO:0000976">
    <property type="term" value="F:transcription cis-regulatory region binding"/>
    <property type="evidence" value="ECO:0007669"/>
    <property type="project" value="TreeGrafter"/>
</dbReference>
<proteinExistence type="predicted"/>
<evidence type="ECO:0000256" key="3">
    <source>
        <dbReference type="SAM" id="MobiDB-lite"/>
    </source>
</evidence>
<dbReference type="Pfam" id="PF00172">
    <property type="entry name" value="Zn_clus"/>
    <property type="match status" value="1"/>
</dbReference>
<dbReference type="AlphaFoldDB" id="A0A0A1SSQ2"/>
<feature type="compositionally biased region" description="Polar residues" evidence="3">
    <location>
        <begin position="174"/>
        <end position="183"/>
    </location>
</feature>
<dbReference type="Proteomes" id="UP000039046">
    <property type="component" value="Unassembled WGS sequence"/>
</dbReference>
<feature type="region of interest" description="Disordered" evidence="3">
    <location>
        <begin position="1"/>
        <end position="41"/>
    </location>
</feature>
<dbReference type="GO" id="GO:0008270">
    <property type="term" value="F:zinc ion binding"/>
    <property type="evidence" value="ECO:0007669"/>
    <property type="project" value="InterPro"/>
</dbReference>
<dbReference type="GO" id="GO:0045944">
    <property type="term" value="P:positive regulation of transcription by RNA polymerase II"/>
    <property type="evidence" value="ECO:0007669"/>
    <property type="project" value="TreeGrafter"/>
</dbReference>
<name>A0A0A1SSQ2_9HYPO</name>
<organism evidence="5 6">
    <name type="scientific">[Torrubiella] hemipterigena</name>
    <dbReference type="NCBI Taxonomy" id="1531966"/>
    <lineage>
        <taxon>Eukaryota</taxon>
        <taxon>Fungi</taxon>
        <taxon>Dikarya</taxon>
        <taxon>Ascomycota</taxon>
        <taxon>Pezizomycotina</taxon>
        <taxon>Sordariomycetes</taxon>
        <taxon>Hypocreomycetidae</taxon>
        <taxon>Hypocreales</taxon>
        <taxon>Clavicipitaceae</taxon>
        <taxon>Clavicipitaceae incertae sedis</taxon>
        <taxon>'Torrubiella' clade</taxon>
    </lineage>
</organism>
<evidence type="ECO:0000256" key="1">
    <source>
        <dbReference type="ARBA" id="ARBA00004123"/>
    </source>
</evidence>
<dbReference type="GO" id="GO:0005634">
    <property type="term" value="C:nucleus"/>
    <property type="evidence" value="ECO:0007669"/>
    <property type="project" value="UniProtKB-SubCell"/>
</dbReference>
<feature type="compositionally biased region" description="Polar residues" evidence="3">
    <location>
        <begin position="602"/>
        <end position="612"/>
    </location>
</feature>
<feature type="compositionally biased region" description="Polar residues" evidence="3">
    <location>
        <begin position="130"/>
        <end position="139"/>
    </location>
</feature>
<evidence type="ECO:0000313" key="6">
    <source>
        <dbReference type="Proteomes" id="UP000039046"/>
    </source>
</evidence>
<dbReference type="PANTHER" id="PTHR37534">
    <property type="entry name" value="TRANSCRIPTIONAL ACTIVATOR PROTEIN UGA3"/>
    <property type="match status" value="1"/>
</dbReference>
<dbReference type="SUPFAM" id="SSF57701">
    <property type="entry name" value="Zn2/Cys6 DNA-binding domain"/>
    <property type="match status" value="1"/>
</dbReference>
<dbReference type="InterPro" id="IPR021858">
    <property type="entry name" value="Fun_TF"/>
</dbReference>
<evidence type="ECO:0000256" key="2">
    <source>
        <dbReference type="ARBA" id="ARBA00023242"/>
    </source>
</evidence>
<keyword evidence="6" id="KW-1185">Reference proteome</keyword>
<comment type="subcellular location">
    <subcellularLocation>
        <location evidence="1">Nucleus</location>
    </subcellularLocation>
</comment>
<feature type="compositionally biased region" description="Basic and acidic residues" evidence="3">
    <location>
        <begin position="1"/>
        <end position="24"/>
    </location>
</feature>
<dbReference type="InterPro" id="IPR001138">
    <property type="entry name" value="Zn2Cys6_DnaBD"/>
</dbReference>
<dbReference type="GO" id="GO:0000981">
    <property type="term" value="F:DNA-binding transcription factor activity, RNA polymerase II-specific"/>
    <property type="evidence" value="ECO:0007669"/>
    <property type="project" value="InterPro"/>
</dbReference>
<dbReference type="PROSITE" id="PS50048">
    <property type="entry name" value="ZN2_CY6_FUNGAL_2"/>
    <property type="match status" value="1"/>
</dbReference>
<evidence type="ECO:0000259" key="4">
    <source>
        <dbReference type="PROSITE" id="PS50048"/>
    </source>
</evidence>
<dbReference type="Gene3D" id="4.10.240.10">
    <property type="entry name" value="Zn(2)-C6 fungal-type DNA-binding domain"/>
    <property type="match status" value="1"/>
</dbReference>
<feature type="domain" description="Zn(2)-C6 fungal-type" evidence="4">
    <location>
        <begin position="45"/>
        <end position="75"/>
    </location>
</feature>
<feature type="compositionally biased region" description="Polar residues" evidence="3">
    <location>
        <begin position="112"/>
        <end position="121"/>
    </location>
</feature>
<dbReference type="OrthoDB" id="5391043at2759"/>
<dbReference type="STRING" id="1531966.A0A0A1SSQ2"/>
<protein>
    <submittedName>
        <fullName evidence="5">Putative Transcription factor Moc3</fullName>
    </submittedName>
</protein>
<dbReference type="CDD" id="cd00067">
    <property type="entry name" value="GAL4"/>
    <property type="match status" value="1"/>
</dbReference>
<evidence type="ECO:0000313" key="5">
    <source>
        <dbReference type="EMBL" id="CEJ84566.1"/>
    </source>
</evidence>
<reference evidence="5 6" key="1">
    <citation type="journal article" date="2015" name="Genome Announc.">
        <title>Draft Genome Sequence and Gene Annotation of the Entomopathogenic Fungus Verticillium hemipterigenum.</title>
        <authorList>
            <person name="Horn F."/>
            <person name="Habel A."/>
            <person name="Scharf D.H."/>
            <person name="Dworschak J."/>
            <person name="Brakhage A.A."/>
            <person name="Guthke R."/>
            <person name="Hertweck C."/>
            <person name="Linde J."/>
        </authorList>
    </citation>
    <scope>NUCLEOTIDE SEQUENCE [LARGE SCALE GENOMIC DNA]</scope>
</reference>
<dbReference type="InterPro" id="IPR036864">
    <property type="entry name" value="Zn2-C6_fun-type_DNA-bd_sf"/>
</dbReference>
<gene>
    <name evidence="5" type="ORF">VHEMI03513</name>
</gene>
<feature type="region of interest" description="Disordered" evidence="3">
    <location>
        <begin position="598"/>
        <end position="620"/>
    </location>
</feature>
<feature type="region of interest" description="Disordered" evidence="3">
    <location>
        <begin position="102"/>
        <end position="221"/>
    </location>
</feature>
<accession>A0A0A1SSQ2</accession>
<dbReference type="EMBL" id="CDHN01000002">
    <property type="protein sequence ID" value="CEJ84566.1"/>
    <property type="molecule type" value="Genomic_DNA"/>
</dbReference>
<dbReference type="Pfam" id="PF11951">
    <property type="entry name" value="Fungal_trans_2"/>
    <property type="match status" value="1"/>
</dbReference>
<keyword evidence="2" id="KW-0539">Nucleus</keyword>
<dbReference type="SMART" id="SM00066">
    <property type="entry name" value="GAL4"/>
    <property type="match status" value="1"/>
</dbReference>
<dbReference type="PANTHER" id="PTHR37534:SF23">
    <property type="entry name" value="ZN(II)2CYS6 TRANSCRIPTION FACTOR (EUROFUNG)"/>
    <property type="match status" value="1"/>
</dbReference>
<dbReference type="PROSITE" id="PS00463">
    <property type="entry name" value="ZN2_CY6_FUNGAL_1"/>
    <property type="match status" value="1"/>
</dbReference>
<feature type="compositionally biased region" description="Polar residues" evidence="3">
    <location>
        <begin position="191"/>
        <end position="221"/>
    </location>
</feature>
<dbReference type="HOGENOM" id="CLU_006603_0_0_1"/>
<sequence length="906" mass="101491">MSGKTEARLPSDLKSHMRSDKSPADDDNDDPNDSKRRVKRRTKTGCLTCRTRRVKCDEARPTCNNCAKGNRLCEYAPKRVIFKEPMAPSSVHMPPRIMHTQPPFLSGFDTGQGRSNTSSTLPMLAPKPPSWNSQQQYPQSAHPIPQNYSSSQPPAQPGPSNLPFSYRYNPPTAEASSAYSTLPNPLRPAARSSQEPSLPQQSNSFPSTTQQPDPWTGNTPQLATTVNANARTNPTPETPDAMVDEETIDLGMSDDDLPDATDDSAPNIGILTRAWNAIGTTKVLDSFLENKALFSYMEHPNQPELHNSGLRAVVWYFVNVTSPSISLYEREPYELTKTNPDKSSKGIGGNDLWCRTIPIMAFHNPGLLQAVLALASLQLANLQNAPPTTAMKHYHLAIVRVKRNVMSSTRRKRLATLATLLLLSFFEVWAADHSKWCQHLFGASILIKEIKFQKMVQRCLPAKRRRELQSIPASERHLYIGDTSLNYELLQAITGLAVNAEDYGLGENQPLVDPHLPASERDIKNFENHADLFWWFCKMDVYQSFLGGTKLLMNYERWLHCPPRTPIAKAKQVYGTYDHVVLLLGRLANFSAKDRVRKNKENAAQASPQTRASPPFPGIVPTQGKVRPPTGFSPPPGVSPQSESTAEEFEATWTLETALQEWEQIRRAFALLKTWFSPEFQPLSTEYADRRNSPFGTVIQYRSYAVAGVWMNYYMGLIHLYRCHPRMPWAALQAVGRAAQETSTYANQIGRISCGLLPDTTHMLDANPLVAAALIECAFCLFVAGVQFQEASQRLWLVKRMHDTTRLTGWKTAAQIAEGCESAWIKAAQLNGGAPYKSHFNLGNDRISIWQNPRRVDRMIHESDEGDNDKRIVLATHQRAHYALGLLGVEQDMQVLDLDEDNDAHH</sequence>